<evidence type="ECO:0000256" key="3">
    <source>
        <dbReference type="SAM" id="SignalP"/>
    </source>
</evidence>
<dbReference type="SUPFAM" id="SSF57567">
    <property type="entry name" value="Serine protease inhibitors"/>
    <property type="match status" value="1"/>
</dbReference>
<comment type="caution">
    <text evidence="5">The sequence shown here is derived from an EMBL/GenBank/DDBJ whole genome shotgun (WGS) entry which is preliminary data.</text>
</comment>
<dbReference type="PANTHER" id="PTHR23259">
    <property type="entry name" value="RIDDLE"/>
    <property type="match status" value="1"/>
</dbReference>
<gene>
    <name evidence="5" type="ORF">PVAND_005294</name>
</gene>
<dbReference type="Gene3D" id="2.10.25.10">
    <property type="entry name" value="Laminin"/>
    <property type="match status" value="1"/>
</dbReference>
<name>A0A9J6C053_POLVA</name>
<dbReference type="PANTHER" id="PTHR23259:SF70">
    <property type="entry name" value="ACCESSORY GLAND PROTEIN ACP62F-RELATED"/>
    <property type="match status" value="1"/>
</dbReference>
<keyword evidence="2" id="KW-1015">Disulfide bond</keyword>
<keyword evidence="1" id="KW-0646">Protease inhibitor</keyword>
<dbReference type="GO" id="GO:0030414">
    <property type="term" value="F:peptidase inhibitor activity"/>
    <property type="evidence" value="ECO:0007669"/>
    <property type="project" value="UniProtKB-KW"/>
</dbReference>
<dbReference type="Pfam" id="PF01826">
    <property type="entry name" value="TIL"/>
    <property type="match status" value="1"/>
</dbReference>
<dbReference type="Proteomes" id="UP001107558">
    <property type="component" value="Chromosome 2"/>
</dbReference>
<evidence type="ECO:0000259" key="4">
    <source>
        <dbReference type="Pfam" id="PF01826"/>
    </source>
</evidence>
<dbReference type="OrthoDB" id="6236007at2759"/>
<evidence type="ECO:0000256" key="1">
    <source>
        <dbReference type="ARBA" id="ARBA00022690"/>
    </source>
</evidence>
<sequence length="84" mass="9374">MKVLFIIFVFSAIFLGISAKNCTKPNEIYSTCGTACPERCDLKPEVCIAVCVEGCFCKRGYVRDAKNNCILKKDCPQQTNNIPF</sequence>
<feature type="domain" description="TIL" evidence="4">
    <location>
        <begin position="24"/>
        <end position="75"/>
    </location>
</feature>
<feature type="signal peptide" evidence="3">
    <location>
        <begin position="1"/>
        <end position="19"/>
    </location>
</feature>
<dbReference type="CDD" id="cd19941">
    <property type="entry name" value="TIL"/>
    <property type="match status" value="1"/>
</dbReference>
<keyword evidence="3" id="KW-0732">Signal</keyword>
<dbReference type="InterPro" id="IPR002919">
    <property type="entry name" value="TIL_dom"/>
</dbReference>
<keyword evidence="6" id="KW-1185">Reference proteome</keyword>
<dbReference type="AlphaFoldDB" id="A0A9J6C053"/>
<evidence type="ECO:0000256" key="2">
    <source>
        <dbReference type="ARBA" id="ARBA00023157"/>
    </source>
</evidence>
<reference evidence="5" key="1">
    <citation type="submission" date="2021-03" db="EMBL/GenBank/DDBJ databases">
        <title>Chromosome level genome of the anhydrobiotic midge Polypedilum vanderplanki.</title>
        <authorList>
            <person name="Yoshida Y."/>
            <person name="Kikawada T."/>
            <person name="Gusev O."/>
        </authorList>
    </citation>
    <scope>NUCLEOTIDE SEQUENCE</scope>
    <source>
        <strain evidence="5">NIAS01</strain>
        <tissue evidence="5">Whole body or cell culture</tissue>
    </source>
</reference>
<dbReference type="InterPro" id="IPR036084">
    <property type="entry name" value="Ser_inhib-like_sf"/>
</dbReference>
<dbReference type="InterPro" id="IPR051368">
    <property type="entry name" value="SerProtInhib-TIL_Domain"/>
</dbReference>
<protein>
    <recommendedName>
        <fullName evidence="4">TIL domain-containing protein</fullName>
    </recommendedName>
</protein>
<accession>A0A9J6C053</accession>
<evidence type="ECO:0000313" key="6">
    <source>
        <dbReference type="Proteomes" id="UP001107558"/>
    </source>
</evidence>
<evidence type="ECO:0000313" key="5">
    <source>
        <dbReference type="EMBL" id="KAG5675386.1"/>
    </source>
</evidence>
<feature type="chain" id="PRO_5039932934" description="TIL domain-containing protein" evidence="3">
    <location>
        <begin position="20"/>
        <end position="84"/>
    </location>
</feature>
<dbReference type="EMBL" id="JADBJN010000002">
    <property type="protein sequence ID" value="KAG5675386.1"/>
    <property type="molecule type" value="Genomic_DNA"/>
</dbReference>
<proteinExistence type="predicted"/>
<organism evidence="5 6">
    <name type="scientific">Polypedilum vanderplanki</name>
    <name type="common">Sleeping chironomid midge</name>
    <dbReference type="NCBI Taxonomy" id="319348"/>
    <lineage>
        <taxon>Eukaryota</taxon>
        <taxon>Metazoa</taxon>
        <taxon>Ecdysozoa</taxon>
        <taxon>Arthropoda</taxon>
        <taxon>Hexapoda</taxon>
        <taxon>Insecta</taxon>
        <taxon>Pterygota</taxon>
        <taxon>Neoptera</taxon>
        <taxon>Endopterygota</taxon>
        <taxon>Diptera</taxon>
        <taxon>Nematocera</taxon>
        <taxon>Chironomoidea</taxon>
        <taxon>Chironomidae</taxon>
        <taxon>Chironominae</taxon>
        <taxon>Polypedilum</taxon>
        <taxon>Polypedilum</taxon>
    </lineage>
</organism>